<comment type="similarity">
    <text evidence="1">Belongs to the peptidase A1 family.</text>
</comment>
<feature type="domain" description="Peptidase A1" evidence="2">
    <location>
        <begin position="1"/>
        <end position="144"/>
    </location>
</feature>
<protein>
    <submittedName>
        <fullName evidence="3">Cathepsin D</fullName>
    </submittedName>
</protein>
<accession>G7YH27</accession>
<dbReference type="AlphaFoldDB" id="G7YH27"/>
<proteinExistence type="inferred from homology"/>
<dbReference type="InterPro" id="IPR033121">
    <property type="entry name" value="PEPTIDASE_A1"/>
</dbReference>
<sequence>MVPVDISHAGWKFEVSSLSTSTGRISLITFHAKLDSTTWLNKASVDRTRLINTALGATLSGNMYVFDCNRMDQLPAFIMSLQGADLTLIPEQYVQREETQGRTVCFSSIVADPRIRNEDMILGMAFMEHFLTMFDQEVKKVGFQERVC</sequence>
<gene>
    <name evidence="3" type="ORF">CLF_107705</name>
</gene>
<dbReference type="Gene3D" id="2.40.70.10">
    <property type="entry name" value="Acid Proteases"/>
    <property type="match status" value="1"/>
</dbReference>
<dbReference type="Pfam" id="PF00026">
    <property type="entry name" value="Asp"/>
    <property type="match status" value="1"/>
</dbReference>
<name>G7YH27_CLOSI</name>
<reference key="2">
    <citation type="submission" date="2011-10" db="EMBL/GenBank/DDBJ databases">
        <title>The genome and transcriptome sequence of Clonorchis sinensis provide insights into the carcinogenic liver fluke.</title>
        <authorList>
            <person name="Wang X."/>
            <person name="Huang Y."/>
            <person name="Chen W."/>
            <person name="Liu H."/>
            <person name="Guo L."/>
            <person name="Chen Y."/>
            <person name="Luo F."/>
            <person name="Zhou W."/>
            <person name="Sun J."/>
            <person name="Mao Q."/>
            <person name="Liang P."/>
            <person name="Zhou C."/>
            <person name="Tian Y."/>
            <person name="Men J."/>
            <person name="Lv X."/>
            <person name="Huang L."/>
            <person name="Zhou J."/>
            <person name="Hu Y."/>
            <person name="Li R."/>
            <person name="Zhang F."/>
            <person name="Lei H."/>
            <person name="Li X."/>
            <person name="Hu X."/>
            <person name="Liang C."/>
            <person name="Xu J."/>
            <person name="Wu Z."/>
            <person name="Yu X."/>
        </authorList>
    </citation>
    <scope>NUCLEOTIDE SEQUENCE</scope>
    <source>
        <strain>Henan</strain>
    </source>
</reference>
<dbReference type="GO" id="GO:0004190">
    <property type="term" value="F:aspartic-type endopeptidase activity"/>
    <property type="evidence" value="ECO:0007669"/>
    <property type="project" value="InterPro"/>
</dbReference>
<reference evidence="3" key="1">
    <citation type="journal article" date="2011" name="Genome Biol.">
        <title>The draft genome of the carcinogenic human liver fluke Clonorchis sinensis.</title>
        <authorList>
            <person name="Wang X."/>
            <person name="Chen W."/>
            <person name="Huang Y."/>
            <person name="Sun J."/>
            <person name="Men J."/>
            <person name="Liu H."/>
            <person name="Luo F."/>
            <person name="Guo L."/>
            <person name="Lv X."/>
            <person name="Deng C."/>
            <person name="Zhou C."/>
            <person name="Fan Y."/>
            <person name="Li X."/>
            <person name="Huang L."/>
            <person name="Hu Y."/>
            <person name="Liang C."/>
            <person name="Hu X."/>
            <person name="Xu J."/>
            <person name="Yu X."/>
        </authorList>
    </citation>
    <scope>NUCLEOTIDE SEQUENCE [LARGE SCALE GENOMIC DNA]</scope>
    <source>
        <strain evidence="3">Henan</strain>
    </source>
</reference>
<dbReference type="GO" id="GO:0006508">
    <property type="term" value="P:proteolysis"/>
    <property type="evidence" value="ECO:0007669"/>
    <property type="project" value="InterPro"/>
</dbReference>
<dbReference type="PANTHER" id="PTHR47966">
    <property type="entry name" value="BETA-SITE APP-CLEAVING ENZYME, ISOFORM A-RELATED"/>
    <property type="match status" value="1"/>
</dbReference>
<dbReference type="Proteomes" id="UP000008909">
    <property type="component" value="Unassembled WGS sequence"/>
</dbReference>
<dbReference type="InterPro" id="IPR001461">
    <property type="entry name" value="Aspartic_peptidase_A1"/>
</dbReference>
<organism evidence="3 4">
    <name type="scientific">Clonorchis sinensis</name>
    <name type="common">Chinese liver fluke</name>
    <dbReference type="NCBI Taxonomy" id="79923"/>
    <lineage>
        <taxon>Eukaryota</taxon>
        <taxon>Metazoa</taxon>
        <taxon>Spiralia</taxon>
        <taxon>Lophotrochozoa</taxon>
        <taxon>Platyhelminthes</taxon>
        <taxon>Trematoda</taxon>
        <taxon>Digenea</taxon>
        <taxon>Opisthorchiida</taxon>
        <taxon>Opisthorchiata</taxon>
        <taxon>Opisthorchiidae</taxon>
        <taxon>Clonorchis</taxon>
    </lineage>
</organism>
<evidence type="ECO:0000313" key="4">
    <source>
        <dbReference type="Proteomes" id="UP000008909"/>
    </source>
</evidence>
<dbReference type="PROSITE" id="PS51767">
    <property type="entry name" value="PEPTIDASE_A1"/>
    <property type="match status" value="1"/>
</dbReference>
<evidence type="ECO:0000256" key="1">
    <source>
        <dbReference type="ARBA" id="ARBA00007447"/>
    </source>
</evidence>
<evidence type="ECO:0000259" key="2">
    <source>
        <dbReference type="PROSITE" id="PS51767"/>
    </source>
</evidence>
<evidence type="ECO:0000313" key="3">
    <source>
        <dbReference type="EMBL" id="GAA52260.1"/>
    </source>
</evidence>
<dbReference type="EMBL" id="DF143264">
    <property type="protein sequence ID" value="GAA52260.1"/>
    <property type="molecule type" value="Genomic_DNA"/>
</dbReference>
<dbReference type="InterPro" id="IPR021109">
    <property type="entry name" value="Peptidase_aspartic_dom_sf"/>
</dbReference>
<keyword evidence="4" id="KW-1185">Reference proteome</keyword>
<dbReference type="SUPFAM" id="SSF50630">
    <property type="entry name" value="Acid proteases"/>
    <property type="match status" value="1"/>
</dbReference>